<accession>A0A7W9W9B9</accession>
<evidence type="ECO:0000313" key="4">
    <source>
        <dbReference type="Proteomes" id="UP000520814"/>
    </source>
</evidence>
<dbReference type="Proteomes" id="UP000520814">
    <property type="component" value="Unassembled WGS sequence"/>
</dbReference>
<keyword evidence="4" id="KW-1185">Reference proteome</keyword>
<dbReference type="RefSeq" id="WP_184201534.1">
    <property type="nucleotide sequence ID" value="NZ_JACHGW010000004.1"/>
</dbReference>
<feature type="compositionally biased region" description="Basic and acidic residues" evidence="1">
    <location>
        <begin position="406"/>
        <end position="420"/>
    </location>
</feature>
<evidence type="ECO:0000256" key="1">
    <source>
        <dbReference type="SAM" id="MobiDB-lite"/>
    </source>
</evidence>
<name>A0A7W9W9B9_ARMRO</name>
<feature type="signal peptide" evidence="2">
    <location>
        <begin position="1"/>
        <end position="18"/>
    </location>
</feature>
<evidence type="ECO:0000313" key="3">
    <source>
        <dbReference type="EMBL" id="MBB6052457.1"/>
    </source>
</evidence>
<reference evidence="3 4" key="1">
    <citation type="submission" date="2020-08" db="EMBL/GenBank/DDBJ databases">
        <title>Genomic Encyclopedia of Type Strains, Phase IV (KMG-IV): sequencing the most valuable type-strain genomes for metagenomic binning, comparative biology and taxonomic classification.</title>
        <authorList>
            <person name="Goeker M."/>
        </authorList>
    </citation>
    <scope>NUCLEOTIDE SEQUENCE [LARGE SCALE GENOMIC DNA]</scope>
    <source>
        <strain evidence="3 4">DSM 23562</strain>
    </source>
</reference>
<comment type="caution">
    <text evidence="3">The sequence shown here is derived from an EMBL/GenBank/DDBJ whole genome shotgun (WGS) entry which is preliminary data.</text>
</comment>
<organism evidence="3 4">
    <name type="scientific">Armatimonas rosea</name>
    <dbReference type="NCBI Taxonomy" id="685828"/>
    <lineage>
        <taxon>Bacteria</taxon>
        <taxon>Bacillati</taxon>
        <taxon>Armatimonadota</taxon>
        <taxon>Armatimonadia</taxon>
        <taxon>Armatimonadales</taxon>
        <taxon>Armatimonadaceae</taxon>
        <taxon>Armatimonas</taxon>
    </lineage>
</organism>
<feature type="compositionally biased region" description="Basic and acidic residues" evidence="1">
    <location>
        <begin position="247"/>
        <end position="256"/>
    </location>
</feature>
<sequence>MKAFLATVLLMAAPAAFAQNFVVAAPPVTQARADVFDWREVPQGQTIPISRAVFDSSGYILYDDNGQMISVPFSGNLYAMQFGKTSGGMYFVNDGNSVPTLYVPDNGFLENAVVSGARWYPFPQRYFYSRPVFLGPAPSWDAYYDMRWYPNMVVYGGYWGYTPWRTGIVYSPMSCLTISIGTRICRDWDDFCIFGRNYTTVRPIIIRETRPIYIDQRDRWDRSRGGNDKSWDRPVFRESSRPGFDAPARRSEERAQGRGQNGSTFNFGTPPTAPGRSEETSRERTYRVATPSMPSRPTGQPNFGGTVTPSGGREREFNRSSSGPAVPNMTPVRPSGGYTPPTGSPSGSREREYGRISPPSGGQERGGYSVPNMTPVRPGGGGTSFPSGGSREREMGRGPELGRGSEPARTRTFEPSRESRGSSSPARESQPSRARETKK</sequence>
<feature type="compositionally biased region" description="Basic and acidic residues" evidence="1">
    <location>
        <begin position="221"/>
        <end position="240"/>
    </location>
</feature>
<keyword evidence="2" id="KW-0732">Signal</keyword>
<feature type="compositionally biased region" description="Basic and acidic residues" evidence="1">
    <location>
        <begin position="276"/>
        <end position="286"/>
    </location>
</feature>
<protein>
    <submittedName>
        <fullName evidence="3">Uncharacterized protein</fullName>
    </submittedName>
</protein>
<evidence type="ECO:0000256" key="2">
    <source>
        <dbReference type="SAM" id="SignalP"/>
    </source>
</evidence>
<proteinExistence type="predicted"/>
<feature type="region of interest" description="Disordered" evidence="1">
    <location>
        <begin position="221"/>
        <end position="439"/>
    </location>
</feature>
<feature type="chain" id="PRO_5031340849" evidence="2">
    <location>
        <begin position="19"/>
        <end position="439"/>
    </location>
</feature>
<dbReference type="EMBL" id="JACHGW010000004">
    <property type="protein sequence ID" value="MBB6052457.1"/>
    <property type="molecule type" value="Genomic_DNA"/>
</dbReference>
<dbReference type="AlphaFoldDB" id="A0A7W9W9B9"/>
<feature type="compositionally biased region" description="Polar residues" evidence="1">
    <location>
        <begin position="292"/>
        <end position="309"/>
    </location>
</feature>
<feature type="compositionally biased region" description="Low complexity" evidence="1">
    <location>
        <begin position="334"/>
        <end position="347"/>
    </location>
</feature>
<gene>
    <name evidence="3" type="ORF">HNQ39_004278</name>
</gene>